<evidence type="ECO:0000313" key="1">
    <source>
        <dbReference type="EMBL" id="KAJ1936950.1"/>
    </source>
</evidence>
<accession>A0ACC1J498</accession>
<dbReference type="Proteomes" id="UP001150603">
    <property type="component" value="Unassembled WGS sequence"/>
</dbReference>
<feature type="non-terminal residue" evidence="1">
    <location>
        <position position="1"/>
    </location>
</feature>
<name>A0ACC1J498_9FUNG</name>
<organism evidence="1 2">
    <name type="scientific">Linderina macrospora</name>
    <dbReference type="NCBI Taxonomy" id="4868"/>
    <lineage>
        <taxon>Eukaryota</taxon>
        <taxon>Fungi</taxon>
        <taxon>Fungi incertae sedis</taxon>
        <taxon>Zoopagomycota</taxon>
        <taxon>Kickxellomycotina</taxon>
        <taxon>Kickxellomycetes</taxon>
        <taxon>Kickxellales</taxon>
        <taxon>Kickxellaceae</taxon>
        <taxon>Linderina</taxon>
    </lineage>
</organism>
<sequence>LAYLDKLLALADPHAPVPGCNGELKDSPPTTAPNSIHKVLRLMCLYSLWRGPSFKQKVYDAWYEELVDAFGHHQTITLDNLEAVGLLVSPANNTGGTSASTAKPSMLKLAAGGDVNSVGILNSIVPSTKPRNPVHSNPLSFLRKTLNLINSDVRENDPDDISYVYSGYAPLSVRLLQCLVRDPAVYTSSSTASRYASLLRGGSSSDTTRPAQKDLQSGGVKSGWKGWEDVLAELPGETVDVTQWNDREGDLLSSDSVVQRLGEKAPATLVLFLGGCTFTEIAALRLLSQQHNHRYIAATTQIINGNSFIDSLILKASN</sequence>
<reference evidence="1" key="1">
    <citation type="submission" date="2022-07" db="EMBL/GenBank/DDBJ databases">
        <title>Phylogenomic reconstructions and comparative analyses of Kickxellomycotina fungi.</title>
        <authorList>
            <person name="Reynolds N.K."/>
            <person name="Stajich J.E."/>
            <person name="Barry K."/>
            <person name="Grigoriev I.V."/>
            <person name="Crous P."/>
            <person name="Smith M.E."/>
        </authorList>
    </citation>
    <scope>NUCLEOTIDE SEQUENCE</scope>
    <source>
        <strain evidence="1">NRRL 5244</strain>
    </source>
</reference>
<comment type="caution">
    <text evidence="1">The sequence shown here is derived from an EMBL/GenBank/DDBJ whole genome shotgun (WGS) entry which is preliminary data.</text>
</comment>
<evidence type="ECO:0000313" key="2">
    <source>
        <dbReference type="Proteomes" id="UP001150603"/>
    </source>
</evidence>
<proteinExistence type="predicted"/>
<dbReference type="EMBL" id="JANBPW010003691">
    <property type="protein sequence ID" value="KAJ1936950.1"/>
    <property type="molecule type" value="Genomic_DNA"/>
</dbReference>
<keyword evidence="2" id="KW-1185">Reference proteome</keyword>
<protein>
    <submittedName>
        <fullName evidence="1">Vacuolar protein-sorting-associated protein 33</fullName>
    </submittedName>
</protein>
<gene>
    <name evidence="1" type="primary">VPS33_2</name>
    <name evidence="1" type="ORF">FBU59_004897</name>
</gene>